<accession>A0A024HKU9</accession>
<dbReference type="RefSeq" id="WP_052355322.1">
    <property type="nucleotide sequence ID" value="NZ_HG322950.1"/>
</dbReference>
<dbReference type="EMBL" id="HG322950">
    <property type="protein sequence ID" value="CDF85132.1"/>
    <property type="molecule type" value="Genomic_DNA"/>
</dbReference>
<feature type="compositionally biased region" description="Basic and acidic residues" evidence="1">
    <location>
        <begin position="422"/>
        <end position="440"/>
    </location>
</feature>
<evidence type="ECO:0008006" key="5">
    <source>
        <dbReference type="Google" id="ProtNLM"/>
    </source>
</evidence>
<feature type="compositionally biased region" description="Basic and acidic residues" evidence="1">
    <location>
        <begin position="394"/>
        <end position="410"/>
    </location>
</feature>
<name>A0A024HKU9_PSEKB</name>
<keyword evidence="2" id="KW-0732">Signal</keyword>
<feature type="compositionally biased region" description="Low complexity" evidence="1">
    <location>
        <begin position="33"/>
        <end position="61"/>
    </location>
</feature>
<dbReference type="STRING" id="1301098.PKB_3794"/>
<feature type="compositionally biased region" description="Polar residues" evidence="1">
    <location>
        <begin position="314"/>
        <end position="325"/>
    </location>
</feature>
<dbReference type="eggNOG" id="COG3064">
    <property type="taxonomic scope" value="Bacteria"/>
</dbReference>
<feature type="compositionally biased region" description="Basic and acidic residues" evidence="1">
    <location>
        <begin position="356"/>
        <end position="365"/>
    </location>
</feature>
<dbReference type="AlphaFoldDB" id="A0A024HKU9"/>
<organism evidence="3 4">
    <name type="scientific">Pseudomonas knackmussii (strain DSM 6978 / CCUG 54928 / LMG 23759 / B13)</name>
    <dbReference type="NCBI Taxonomy" id="1301098"/>
    <lineage>
        <taxon>Bacteria</taxon>
        <taxon>Pseudomonadati</taxon>
        <taxon>Pseudomonadota</taxon>
        <taxon>Gammaproteobacteria</taxon>
        <taxon>Pseudomonadales</taxon>
        <taxon>Pseudomonadaceae</taxon>
        <taxon>Pseudomonas</taxon>
    </lineage>
</organism>
<feature type="compositionally biased region" description="Polar residues" evidence="1">
    <location>
        <begin position="379"/>
        <end position="393"/>
    </location>
</feature>
<reference evidence="3 4" key="1">
    <citation type="submission" date="2013-03" db="EMBL/GenBank/DDBJ databases">
        <authorList>
            <person name="Linke B."/>
        </authorList>
    </citation>
    <scope>NUCLEOTIDE SEQUENCE [LARGE SCALE GENOMIC DNA]</scope>
    <source>
        <strain evidence="3 4">B13</strain>
    </source>
</reference>
<feature type="compositionally biased region" description="Pro residues" evidence="1">
    <location>
        <begin position="62"/>
        <end position="74"/>
    </location>
</feature>
<evidence type="ECO:0000313" key="4">
    <source>
        <dbReference type="Proteomes" id="UP000025241"/>
    </source>
</evidence>
<keyword evidence="4" id="KW-1185">Reference proteome</keyword>
<dbReference type="Proteomes" id="UP000025241">
    <property type="component" value="Chromosome I"/>
</dbReference>
<dbReference type="PANTHER" id="PTHR40269:SF1">
    <property type="entry name" value="OUTER MEMBRANE PROTEIN"/>
    <property type="match status" value="1"/>
</dbReference>
<evidence type="ECO:0000256" key="2">
    <source>
        <dbReference type="SAM" id="SignalP"/>
    </source>
</evidence>
<protein>
    <recommendedName>
        <fullName evidence="5">DUF3300 domain-containing protein</fullName>
    </recommendedName>
</protein>
<gene>
    <name evidence="3" type="ORF">PKB_3794</name>
</gene>
<dbReference type="InterPro" id="IPR021728">
    <property type="entry name" value="DUF3300"/>
</dbReference>
<dbReference type="HOGENOM" id="CLU_024625_0_1_6"/>
<reference evidence="3 4" key="2">
    <citation type="submission" date="2014-05" db="EMBL/GenBank/DDBJ databases">
        <title>Genome sequence of the 3-chlorobenzoate degrading bacterium Pseudomonas knackmussii B13 shows multiple evidence for horizontal gene transfer.</title>
        <authorList>
            <person name="Miyazaki R."/>
            <person name="Bertelli C."/>
            <person name="Falquet L."/>
            <person name="Robinson-Rechavi M."/>
            <person name="Gharib W."/>
            <person name="Roy S."/>
            <person name="Van der Meer J.R."/>
        </authorList>
    </citation>
    <scope>NUCLEOTIDE SEQUENCE [LARGE SCALE GENOMIC DNA]</scope>
    <source>
        <strain evidence="3 4">B13</strain>
    </source>
</reference>
<sequence>MRPVHRCSALILALLALAILSSQSALAANEPAPAPAAAPAAPADAAAAQPAAAEPPAAAPTVAPPPAPPPPAPPETVFTAEQLDQMLAPIALYPDSLLAQVLMAATYPGNVSDAVAWSKAHPDAKGDDAVRQVAEMPWDPSVQSLVAFPDVLYLMGQDPTWVQRVGDAFLAQPDAVMQSVQKLRQRAQAAGTLKSNQQQKVTVKEAPPSNTTVVESAPAQTIVIEPADPQVVYVPSYNPNVVYGTWPAPSYPPTYYPPPPSYPIATGLATGLAFGVGVAAIASLWGDCDWDNGDVDVDVNRYNNINVNRQKLDASQRTWQHNPTYRQGVPYRGQATQQRFDRRLAGADQRTALRGQDPRAADRARARQSLNQRGIAAPATTNRQAQERAQSASRELRQQGKLDQNGRIRQDGQAGQGGKLNQDNKLRQREQASTRQRERAPSNVQNQRQARERFAGSQGPRNNAFADARNPRQARASSDRGQLSRASSRNSIGAGRAQAERAGRPVQRSAPSLSRGGGRGRR</sequence>
<evidence type="ECO:0000313" key="3">
    <source>
        <dbReference type="EMBL" id="CDF85132.1"/>
    </source>
</evidence>
<evidence type="ECO:0000256" key="1">
    <source>
        <dbReference type="SAM" id="MobiDB-lite"/>
    </source>
</evidence>
<feature type="region of interest" description="Disordered" evidence="1">
    <location>
        <begin position="33"/>
        <end position="76"/>
    </location>
</feature>
<feature type="compositionally biased region" description="Polar residues" evidence="1">
    <location>
        <begin position="475"/>
        <end position="491"/>
    </location>
</feature>
<dbReference type="Pfam" id="PF11737">
    <property type="entry name" value="DUF3300"/>
    <property type="match status" value="1"/>
</dbReference>
<dbReference type="KEGG" id="pkc:PKB_3794"/>
<dbReference type="PANTHER" id="PTHR40269">
    <property type="entry name" value="OUTER MEMBRANE PROTEIN-RELATED"/>
    <property type="match status" value="1"/>
</dbReference>
<dbReference type="PATRIC" id="fig|1301098.3.peg.3804"/>
<feature type="region of interest" description="Disordered" evidence="1">
    <location>
        <begin position="314"/>
        <end position="522"/>
    </location>
</feature>
<feature type="signal peptide" evidence="2">
    <location>
        <begin position="1"/>
        <end position="27"/>
    </location>
</feature>
<feature type="chain" id="PRO_5001533426" description="DUF3300 domain-containing protein" evidence="2">
    <location>
        <begin position="28"/>
        <end position="522"/>
    </location>
</feature>
<dbReference type="OrthoDB" id="197257at2"/>
<proteinExistence type="predicted"/>